<evidence type="ECO:0000313" key="1">
    <source>
        <dbReference type="EMBL" id="TGD19966.1"/>
    </source>
</evidence>
<evidence type="ECO:0008006" key="3">
    <source>
        <dbReference type="Google" id="ProtNLM"/>
    </source>
</evidence>
<evidence type="ECO:0000313" key="2">
    <source>
        <dbReference type="Proteomes" id="UP000297348"/>
    </source>
</evidence>
<dbReference type="Gene3D" id="3.30.160.250">
    <property type="match status" value="1"/>
</dbReference>
<dbReference type="AlphaFoldDB" id="A0A4Z0JC89"/>
<dbReference type="EMBL" id="RKLX01000002">
    <property type="protein sequence ID" value="TGD19966.1"/>
    <property type="molecule type" value="Genomic_DNA"/>
</dbReference>
<comment type="caution">
    <text evidence="1">The sequence shown here is derived from an EMBL/GenBank/DDBJ whole genome shotgun (WGS) entry which is preliminary data.</text>
</comment>
<accession>A0A4Z0JC89</accession>
<gene>
    <name evidence="1" type="ORF">EGT51_01885</name>
</gene>
<name>A0A4Z0JC89_9LACO</name>
<dbReference type="Proteomes" id="UP000297348">
    <property type="component" value="Unassembled WGS sequence"/>
</dbReference>
<protein>
    <recommendedName>
        <fullName evidence="3">HicB-like antitoxin of toxin-antitoxin system domain-containing protein</fullName>
    </recommendedName>
</protein>
<organism evidence="1 2">
    <name type="scientific">Levilactobacillus suantsaiihabitans</name>
    <dbReference type="NCBI Taxonomy" id="2487722"/>
    <lineage>
        <taxon>Bacteria</taxon>
        <taxon>Bacillati</taxon>
        <taxon>Bacillota</taxon>
        <taxon>Bacilli</taxon>
        <taxon>Lactobacillales</taxon>
        <taxon>Lactobacillaceae</taxon>
        <taxon>Levilactobacillus</taxon>
    </lineage>
</organism>
<keyword evidence="2" id="KW-1185">Reference proteome</keyword>
<reference evidence="1 2" key="1">
    <citation type="submission" date="2018-10" db="EMBL/GenBank/DDBJ databases">
        <title>Lactobacillus sp. R7 and Lactobacillus sp. R19 isolated from fermented mustard green product of Taiwan.</title>
        <authorList>
            <person name="Lin S.-T."/>
        </authorList>
    </citation>
    <scope>NUCLEOTIDE SEQUENCE [LARGE SCALE GENOMIC DNA]</scope>
    <source>
        <strain evidence="1 2">BCRC 81129</strain>
    </source>
</reference>
<dbReference type="RefSeq" id="WP_135367114.1">
    <property type="nucleotide sequence ID" value="NZ_RKLX01000002.1"/>
</dbReference>
<proteinExistence type="predicted"/>
<dbReference type="OrthoDB" id="9845906at2"/>
<sequence length="113" mass="12387">MSDDKGCIYTVVLHAEAGRYCVTIPEIGLTWGTTAEAALAMAAKLIDTQYRVSANVPEPRSFAEVTAPAGDTKISLQVGGPVEQRPTSKKRSPWWRRLSRLGKRRLAISSKDE</sequence>